<keyword evidence="1" id="KW-1133">Transmembrane helix</keyword>
<proteinExistence type="predicted"/>
<sequence length="437" mass="48935">MPYSISALFALPRSFAGLFFARKAFHLSSPSPPVVKYTPTRTTPILLEPTRCLPSPTSSEQFQLPYVVMFGFALVIFASVVFTIWSIFKDARCSPTPPPEPDTEPDISPRDYTRIMTFLAAFFMTLCAYVSASSTPKTPDSLFFGMTIQGLVQTVEDQIQSGLGVIQHLHDHGLHYLKITLLAIVGHSLGLLIVFAQPRALSFAHRILAKICHSSIGPSGCIIISLAVMAISLNAILMVVGPVVIYSTAVGLSSGLLILRSLPSATRATIRELYHEDAHSLIFFAVSSVVAVHYSASVLYFTVKEVWPMGLDVQTWIEIRLDNVLSSSEARAEVWELHAPSRERHRSWRITQSSEVFKIMRLLWTTAGSSWQALPCAQKLLVVAPAAVFCVYFYITPLLDRIELLIRIEYWKYRRRRAVWQFHLKNYSVENRLAANN</sequence>
<dbReference type="EMBL" id="JARKIF010000019">
    <property type="protein sequence ID" value="KAJ7618563.1"/>
    <property type="molecule type" value="Genomic_DNA"/>
</dbReference>
<reference evidence="2" key="1">
    <citation type="submission" date="2023-03" db="EMBL/GenBank/DDBJ databases">
        <title>Massive genome expansion in bonnet fungi (Mycena s.s.) driven by repeated elements and novel gene families across ecological guilds.</title>
        <authorList>
            <consortium name="Lawrence Berkeley National Laboratory"/>
            <person name="Harder C.B."/>
            <person name="Miyauchi S."/>
            <person name="Viragh M."/>
            <person name="Kuo A."/>
            <person name="Thoen E."/>
            <person name="Andreopoulos B."/>
            <person name="Lu D."/>
            <person name="Skrede I."/>
            <person name="Drula E."/>
            <person name="Henrissat B."/>
            <person name="Morin E."/>
            <person name="Kohler A."/>
            <person name="Barry K."/>
            <person name="LaButti K."/>
            <person name="Morin E."/>
            <person name="Salamov A."/>
            <person name="Lipzen A."/>
            <person name="Mereny Z."/>
            <person name="Hegedus B."/>
            <person name="Baldrian P."/>
            <person name="Stursova M."/>
            <person name="Weitz H."/>
            <person name="Taylor A."/>
            <person name="Grigoriev I.V."/>
            <person name="Nagy L.G."/>
            <person name="Martin F."/>
            <person name="Kauserud H."/>
        </authorList>
    </citation>
    <scope>NUCLEOTIDE SEQUENCE</scope>
    <source>
        <strain evidence="2">9284</strain>
    </source>
</reference>
<evidence type="ECO:0000256" key="1">
    <source>
        <dbReference type="SAM" id="Phobius"/>
    </source>
</evidence>
<gene>
    <name evidence="2" type="ORF">FB45DRAFT_1063206</name>
</gene>
<feature type="transmembrane region" description="Helical" evidence="1">
    <location>
        <begin position="235"/>
        <end position="259"/>
    </location>
</feature>
<dbReference type="AlphaFoldDB" id="A0AAD7BEG6"/>
<evidence type="ECO:0000313" key="3">
    <source>
        <dbReference type="Proteomes" id="UP001221142"/>
    </source>
</evidence>
<feature type="transmembrane region" description="Helical" evidence="1">
    <location>
        <begin position="380"/>
        <end position="399"/>
    </location>
</feature>
<keyword evidence="3" id="KW-1185">Reference proteome</keyword>
<feature type="transmembrane region" description="Helical" evidence="1">
    <location>
        <begin position="176"/>
        <end position="195"/>
    </location>
</feature>
<protein>
    <submittedName>
        <fullName evidence="2">Uncharacterized protein</fullName>
    </submittedName>
</protein>
<comment type="caution">
    <text evidence="2">The sequence shown here is derived from an EMBL/GenBank/DDBJ whole genome shotgun (WGS) entry which is preliminary data.</text>
</comment>
<keyword evidence="1" id="KW-0472">Membrane</keyword>
<feature type="transmembrane region" description="Helical" evidence="1">
    <location>
        <begin position="64"/>
        <end position="88"/>
    </location>
</feature>
<keyword evidence="1" id="KW-0812">Transmembrane</keyword>
<feature type="transmembrane region" description="Helical" evidence="1">
    <location>
        <begin position="115"/>
        <end position="132"/>
    </location>
</feature>
<feature type="transmembrane region" description="Helical" evidence="1">
    <location>
        <begin position="207"/>
        <end position="229"/>
    </location>
</feature>
<organism evidence="2 3">
    <name type="scientific">Roridomyces roridus</name>
    <dbReference type="NCBI Taxonomy" id="1738132"/>
    <lineage>
        <taxon>Eukaryota</taxon>
        <taxon>Fungi</taxon>
        <taxon>Dikarya</taxon>
        <taxon>Basidiomycota</taxon>
        <taxon>Agaricomycotina</taxon>
        <taxon>Agaricomycetes</taxon>
        <taxon>Agaricomycetidae</taxon>
        <taxon>Agaricales</taxon>
        <taxon>Marasmiineae</taxon>
        <taxon>Mycenaceae</taxon>
        <taxon>Roridomyces</taxon>
    </lineage>
</organism>
<dbReference type="Proteomes" id="UP001221142">
    <property type="component" value="Unassembled WGS sequence"/>
</dbReference>
<accession>A0AAD7BEG6</accession>
<feature type="transmembrane region" description="Helical" evidence="1">
    <location>
        <begin position="280"/>
        <end position="303"/>
    </location>
</feature>
<name>A0AAD7BEG6_9AGAR</name>
<evidence type="ECO:0000313" key="2">
    <source>
        <dbReference type="EMBL" id="KAJ7618563.1"/>
    </source>
</evidence>